<feature type="transmembrane region" description="Helical" evidence="1">
    <location>
        <begin position="386"/>
        <end position="405"/>
    </location>
</feature>
<dbReference type="InterPro" id="IPR005182">
    <property type="entry name" value="YdbS-like_PH"/>
</dbReference>
<accession>A0ABQ1RGS2</accession>
<reference evidence="4" key="1">
    <citation type="journal article" date="2019" name="Int. J. Syst. Evol. Microbiol.">
        <title>The Global Catalogue of Microorganisms (GCM) 10K type strain sequencing project: providing services to taxonomists for standard genome sequencing and annotation.</title>
        <authorList>
            <consortium name="The Broad Institute Genomics Platform"/>
            <consortium name="The Broad Institute Genome Sequencing Center for Infectious Disease"/>
            <person name="Wu L."/>
            <person name="Ma J."/>
        </authorList>
    </citation>
    <scope>NUCLEOTIDE SEQUENCE [LARGE SCALE GENOMIC DNA]</scope>
    <source>
        <strain evidence="4">CGMCC 1.12923</strain>
    </source>
</reference>
<comment type="caution">
    <text evidence="3">The sequence shown here is derived from an EMBL/GenBank/DDBJ whole genome shotgun (WGS) entry which is preliminary data.</text>
</comment>
<feature type="transmembrane region" description="Helical" evidence="1">
    <location>
        <begin position="411"/>
        <end position="430"/>
    </location>
</feature>
<keyword evidence="1" id="KW-0812">Transmembrane</keyword>
<dbReference type="RefSeq" id="WP_099035210.1">
    <property type="nucleotide sequence ID" value="NZ_BMGJ01000010.1"/>
</dbReference>
<proteinExistence type="predicted"/>
<evidence type="ECO:0000313" key="3">
    <source>
        <dbReference type="EMBL" id="GGD69302.1"/>
    </source>
</evidence>
<evidence type="ECO:0000259" key="2">
    <source>
        <dbReference type="Pfam" id="PF03703"/>
    </source>
</evidence>
<evidence type="ECO:0000313" key="4">
    <source>
        <dbReference type="Proteomes" id="UP000614272"/>
    </source>
</evidence>
<feature type="transmembrane region" description="Helical" evidence="1">
    <location>
        <begin position="210"/>
        <end position="233"/>
    </location>
</feature>
<feature type="domain" description="YdbS-like PH" evidence="2">
    <location>
        <begin position="82"/>
        <end position="157"/>
    </location>
</feature>
<feature type="domain" description="YdbS-like PH" evidence="2">
    <location>
        <begin position="430"/>
        <end position="503"/>
    </location>
</feature>
<dbReference type="PIRSF" id="PIRSF026631">
    <property type="entry name" value="UCP026631"/>
    <property type="match status" value="1"/>
</dbReference>
<sequence length="518" mass="59362">MTEPHDEQQLTIQQNQWQKLPLIAIVYFSFNLLRQIVGQFIYLIPALLIGYSTIIESLPEAIAGALILLGVVLGSSWLKFHFYRFRLSHDHIQIRSGVLSKKHLDLPFHRIHNVKLEQPLFYRPGNHTCVVLDTAGSSKDEAKIFALPMQQALSLKSAIVHFASQPAASNGAPENEAADPSVPVTEPQEVELNRRSLSDLVIHGVTSNRIWIFLGGLAPFFDNIFEWLSELLLSSGMDLKALLDPSQQSLWQYSMTLLTLVFMAMLLLTIFSVLGAIINFYGYRLSRLNDRYIRRSGLFTRHEVSMRRSRLQMLVRRQDWLDRLIGRINLKLEQFNANIEHGQMMMLNNKIIVPSIKADECDALLQDIYPENRLSEIDYQPVDRRFLWRHCLFALLLHAGIALLLAPEAMATLITGLSLLLVSTLIYLRWKRWGFAIDNNFIYIRKGLFGVDYYSFALSKIQQTRFAQSIWMKPYNLCSVTLILACGGQSIPFIRCQQGRQIINIGLFEVEAHKASWM</sequence>
<keyword evidence="1" id="KW-0472">Membrane</keyword>
<dbReference type="InterPro" id="IPR014529">
    <property type="entry name" value="UCP026631"/>
</dbReference>
<dbReference type="EMBL" id="BMGJ01000010">
    <property type="protein sequence ID" value="GGD69302.1"/>
    <property type="molecule type" value="Genomic_DNA"/>
</dbReference>
<feature type="transmembrane region" description="Helical" evidence="1">
    <location>
        <begin position="61"/>
        <end position="78"/>
    </location>
</feature>
<dbReference type="Proteomes" id="UP000614272">
    <property type="component" value="Unassembled WGS sequence"/>
</dbReference>
<protein>
    <submittedName>
        <fullName evidence="3">Membrane protein</fullName>
    </submittedName>
</protein>
<dbReference type="Pfam" id="PF03703">
    <property type="entry name" value="bPH_2"/>
    <property type="match status" value="2"/>
</dbReference>
<feature type="transmembrane region" description="Helical" evidence="1">
    <location>
        <begin position="253"/>
        <end position="281"/>
    </location>
</feature>
<evidence type="ECO:0000256" key="1">
    <source>
        <dbReference type="SAM" id="Phobius"/>
    </source>
</evidence>
<gene>
    <name evidence="3" type="ORF">GCM10011357_25460</name>
</gene>
<organism evidence="3 4">
    <name type="scientific">Lacimicrobium alkaliphilum</name>
    <dbReference type="NCBI Taxonomy" id="1526571"/>
    <lineage>
        <taxon>Bacteria</taxon>
        <taxon>Pseudomonadati</taxon>
        <taxon>Pseudomonadota</taxon>
        <taxon>Gammaproteobacteria</taxon>
        <taxon>Alteromonadales</taxon>
        <taxon>Alteromonadaceae</taxon>
        <taxon>Lacimicrobium</taxon>
    </lineage>
</organism>
<name>A0ABQ1RGS2_9ALTE</name>
<dbReference type="PANTHER" id="PTHR34473">
    <property type="entry name" value="UPF0699 TRANSMEMBRANE PROTEIN YDBS"/>
    <property type="match status" value="1"/>
</dbReference>
<dbReference type="PANTHER" id="PTHR34473:SF2">
    <property type="entry name" value="UPF0699 TRANSMEMBRANE PROTEIN YDBT"/>
    <property type="match status" value="1"/>
</dbReference>
<keyword evidence="1" id="KW-1133">Transmembrane helix</keyword>
<keyword evidence="4" id="KW-1185">Reference proteome</keyword>